<evidence type="ECO:0000256" key="5">
    <source>
        <dbReference type="SAM" id="SignalP"/>
    </source>
</evidence>
<keyword evidence="4" id="KW-0175">Coiled coil</keyword>
<evidence type="ECO:0000313" key="7">
    <source>
        <dbReference type="EMBL" id="VDI30304.1"/>
    </source>
</evidence>
<dbReference type="AlphaFoldDB" id="A0A8B6E8J3"/>
<keyword evidence="8" id="KW-1185">Reference proteome</keyword>
<accession>A0A8B6E8J3</accession>
<feature type="signal peptide" evidence="5">
    <location>
        <begin position="1"/>
        <end position="18"/>
    </location>
</feature>
<comment type="subcellular location">
    <subcellularLocation>
        <location evidence="1">Secreted</location>
    </subcellularLocation>
</comment>
<name>A0A8B6E8J3_MYTGA</name>
<proteinExistence type="predicted"/>
<dbReference type="GO" id="GO:0005576">
    <property type="term" value="C:extracellular region"/>
    <property type="evidence" value="ECO:0007669"/>
    <property type="project" value="UniProtKB-SubCell"/>
</dbReference>
<dbReference type="Pfam" id="PF00386">
    <property type="entry name" value="C1q"/>
    <property type="match status" value="1"/>
</dbReference>
<dbReference type="Proteomes" id="UP000596742">
    <property type="component" value="Unassembled WGS sequence"/>
</dbReference>
<dbReference type="OrthoDB" id="6155523at2759"/>
<comment type="caution">
    <text evidence="7">The sequence shown here is derived from an EMBL/GenBank/DDBJ whole genome shotgun (WGS) entry which is preliminary data.</text>
</comment>
<evidence type="ECO:0000256" key="3">
    <source>
        <dbReference type="ARBA" id="ARBA00022729"/>
    </source>
</evidence>
<keyword evidence="3 5" id="KW-0732">Signal</keyword>
<protein>
    <recommendedName>
        <fullName evidence="6">C1q domain-containing protein</fullName>
    </recommendedName>
</protein>
<dbReference type="PANTHER" id="PTHR22923">
    <property type="entry name" value="CEREBELLIN-RELATED"/>
    <property type="match status" value="1"/>
</dbReference>
<evidence type="ECO:0000256" key="4">
    <source>
        <dbReference type="SAM" id="Coils"/>
    </source>
</evidence>
<organism evidence="7 8">
    <name type="scientific">Mytilus galloprovincialis</name>
    <name type="common">Mediterranean mussel</name>
    <dbReference type="NCBI Taxonomy" id="29158"/>
    <lineage>
        <taxon>Eukaryota</taxon>
        <taxon>Metazoa</taxon>
        <taxon>Spiralia</taxon>
        <taxon>Lophotrochozoa</taxon>
        <taxon>Mollusca</taxon>
        <taxon>Bivalvia</taxon>
        <taxon>Autobranchia</taxon>
        <taxon>Pteriomorphia</taxon>
        <taxon>Mytilida</taxon>
        <taxon>Mytiloidea</taxon>
        <taxon>Mytilidae</taxon>
        <taxon>Mytilinae</taxon>
        <taxon>Mytilus</taxon>
    </lineage>
</organism>
<evidence type="ECO:0000256" key="2">
    <source>
        <dbReference type="ARBA" id="ARBA00022525"/>
    </source>
</evidence>
<evidence type="ECO:0000256" key="1">
    <source>
        <dbReference type="ARBA" id="ARBA00004613"/>
    </source>
</evidence>
<keyword evidence="2" id="KW-0964">Secreted</keyword>
<dbReference type="SMART" id="SM00110">
    <property type="entry name" value="C1Q"/>
    <property type="match status" value="1"/>
</dbReference>
<dbReference type="InterPro" id="IPR050822">
    <property type="entry name" value="Cerebellin_Synaptic_Org"/>
</dbReference>
<evidence type="ECO:0000259" key="6">
    <source>
        <dbReference type="PROSITE" id="PS50871"/>
    </source>
</evidence>
<dbReference type="PROSITE" id="PS50871">
    <property type="entry name" value="C1Q"/>
    <property type="match status" value="1"/>
</dbReference>
<dbReference type="PRINTS" id="PR00007">
    <property type="entry name" value="COMPLEMNTC1Q"/>
</dbReference>
<sequence length="191" mass="21422">MACFRFCVFLILYSVVWSENRRLLVNDVDYRFHQLELRMQEKDSQIQSLMETVNRLQKSVNSTSTPVGFCTTLSSHTTLGQLQIIDFDKTVTDTSHSYNNSTGVFTIPRTGLFQFSLTMFTPSGNLHAQIVKNQQIIGSNYGTSSGISATINTVVWCIQGDVVFVRHMKGQSQQIIHGSGYSTFSGFLIGQ</sequence>
<dbReference type="EMBL" id="UYJE01004677">
    <property type="protein sequence ID" value="VDI30304.1"/>
    <property type="molecule type" value="Genomic_DNA"/>
</dbReference>
<dbReference type="SUPFAM" id="SSF49842">
    <property type="entry name" value="TNF-like"/>
    <property type="match status" value="1"/>
</dbReference>
<dbReference type="InterPro" id="IPR001073">
    <property type="entry name" value="C1q_dom"/>
</dbReference>
<evidence type="ECO:0000313" key="8">
    <source>
        <dbReference type="Proteomes" id="UP000596742"/>
    </source>
</evidence>
<feature type="coiled-coil region" evidence="4">
    <location>
        <begin position="32"/>
        <end position="59"/>
    </location>
</feature>
<feature type="chain" id="PRO_5032587903" description="C1q domain-containing protein" evidence="5">
    <location>
        <begin position="19"/>
        <end position="191"/>
    </location>
</feature>
<dbReference type="InterPro" id="IPR008983">
    <property type="entry name" value="Tumour_necrosis_fac-like_dom"/>
</dbReference>
<dbReference type="Gene3D" id="2.60.120.40">
    <property type="match status" value="1"/>
</dbReference>
<feature type="domain" description="C1q" evidence="6">
    <location>
        <begin position="62"/>
        <end position="191"/>
    </location>
</feature>
<reference evidence="7" key="1">
    <citation type="submission" date="2018-11" db="EMBL/GenBank/DDBJ databases">
        <authorList>
            <person name="Alioto T."/>
            <person name="Alioto T."/>
        </authorList>
    </citation>
    <scope>NUCLEOTIDE SEQUENCE</scope>
</reference>
<gene>
    <name evidence="7" type="ORF">MGAL_10B028535</name>
</gene>
<dbReference type="PANTHER" id="PTHR22923:SF116">
    <property type="entry name" value="C1Q DOMAIN-CONTAINING PROTEIN"/>
    <property type="match status" value="1"/>
</dbReference>